<dbReference type="InterPro" id="IPR056119">
    <property type="entry name" value="DUF7702"/>
</dbReference>
<dbReference type="PANTHER" id="PTHR42109">
    <property type="entry name" value="UNPLACED GENOMIC SCAFFOLD UM_SCAF_CONTIG_1.265, WHOLE GENOME SHOTGUN SEQUENCE"/>
    <property type="match status" value="1"/>
</dbReference>
<reference evidence="4 5" key="2">
    <citation type="submission" date="2015-05" db="EMBL/GenBank/DDBJ databases">
        <authorList>
            <person name="Morales-Cruz A."/>
            <person name="Amrine K.C."/>
            <person name="Cantu D."/>
        </authorList>
    </citation>
    <scope>NUCLEOTIDE SEQUENCE [LARGE SCALE GENOMIC DNA]</scope>
    <source>
        <strain evidence="4">DA912</strain>
    </source>
</reference>
<keyword evidence="2" id="KW-1133">Transmembrane helix</keyword>
<feature type="transmembrane region" description="Helical" evidence="2">
    <location>
        <begin position="76"/>
        <end position="99"/>
    </location>
</feature>
<feature type="transmembrane region" description="Helical" evidence="2">
    <location>
        <begin position="111"/>
        <end position="130"/>
    </location>
</feature>
<protein>
    <recommendedName>
        <fullName evidence="3">DUF7702 domain-containing protein</fullName>
    </recommendedName>
</protein>
<feature type="transmembrane region" description="Helical" evidence="2">
    <location>
        <begin position="145"/>
        <end position="168"/>
    </location>
</feature>
<dbReference type="Proteomes" id="UP000034680">
    <property type="component" value="Unassembled WGS sequence"/>
</dbReference>
<name>A0A0G2FU04_9PEZI</name>
<feature type="transmembrane region" description="Helical" evidence="2">
    <location>
        <begin position="180"/>
        <end position="198"/>
    </location>
</feature>
<comment type="caution">
    <text evidence="4">The sequence shown here is derived from an EMBL/GenBank/DDBJ whole genome shotgun (WGS) entry which is preliminary data.</text>
</comment>
<keyword evidence="2" id="KW-0472">Membrane</keyword>
<dbReference type="STRING" id="1214573.A0A0G2FU04"/>
<proteinExistence type="predicted"/>
<dbReference type="Pfam" id="PF24800">
    <property type="entry name" value="DUF7702"/>
    <property type="match status" value="1"/>
</dbReference>
<feature type="domain" description="DUF7702" evidence="3">
    <location>
        <begin position="9"/>
        <end position="244"/>
    </location>
</feature>
<accession>A0A0G2FU04</accession>
<reference evidence="4 5" key="1">
    <citation type="submission" date="2015-05" db="EMBL/GenBank/DDBJ databases">
        <title>Distinctive expansion of gene families associated with plant cell wall degradation and secondary metabolism in the genomes of grapevine trunk pathogens.</title>
        <authorList>
            <person name="Lawrence D.P."/>
            <person name="Travadon R."/>
            <person name="Rolshausen P.E."/>
            <person name="Baumgartner K."/>
        </authorList>
    </citation>
    <scope>NUCLEOTIDE SEQUENCE [LARGE SCALE GENOMIC DNA]</scope>
    <source>
        <strain evidence="4">DA912</strain>
    </source>
</reference>
<sequence length="278" mass="29893">MAFRELGVFTYRDGVAVAQLFFFTVYLGCAFILCSRHGWSRGSGWLVLITFSLLRILAGSFQLATINSPSRTTYGGALICQSIGLSPLTVLNIALLTRVNRFVIHGISTRIFSLISLASLTGLSLGIYGGTKAAESSNHITSNSIVQAAVCIFLAIYVFAVCLWGYLLKQWKSIPAEENKLMVCFAACAPFISVRLVYGLLADFSGMKEFNPFEGNVTIFLCMAVLMEIIAVAFCVLTGLRLRVLPKSGVGAGVGGVSSEASSDSERALHGARMPGKF</sequence>
<evidence type="ECO:0000259" key="3">
    <source>
        <dbReference type="Pfam" id="PF24800"/>
    </source>
</evidence>
<evidence type="ECO:0000256" key="1">
    <source>
        <dbReference type="SAM" id="MobiDB-lite"/>
    </source>
</evidence>
<feature type="transmembrane region" description="Helical" evidence="2">
    <location>
        <begin position="218"/>
        <end position="240"/>
    </location>
</feature>
<evidence type="ECO:0000256" key="2">
    <source>
        <dbReference type="SAM" id="Phobius"/>
    </source>
</evidence>
<feature type="transmembrane region" description="Helical" evidence="2">
    <location>
        <begin position="45"/>
        <end position="64"/>
    </location>
</feature>
<keyword evidence="5" id="KW-1185">Reference proteome</keyword>
<dbReference type="PANTHER" id="PTHR42109:SF2">
    <property type="entry name" value="INTEGRAL MEMBRANE PROTEIN"/>
    <property type="match status" value="1"/>
</dbReference>
<feature type="transmembrane region" description="Helical" evidence="2">
    <location>
        <begin position="15"/>
        <end position="33"/>
    </location>
</feature>
<dbReference type="OrthoDB" id="2560628at2759"/>
<feature type="region of interest" description="Disordered" evidence="1">
    <location>
        <begin position="253"/>
        <end position="278"/>
    </location>
</feature>
<keyword evidence="2" id="KW-0812">Transmembrane</keyword>
<dbReference type="AlphaFoldDB" id="A0A0G2FU04"/>
<organism evidence="4 5">
    <name type="scientific">Diaporthe ampelina</name>
    <dbReference type="NCBI Taxonomy" id="1214573"/>
    <lineage>
        <taxon>Eukaryota</taxon>
        <taxon>Fungi</taxon>
        <taxon>Dikarya</taxon>
        <taxon>Ascomycota</taxon>
        <taxon>Pezizomycotina</taxon>
        <taxon>Sordariomycetes</taxon>
        <taxon>Sordariomycetidae</taxon>
        <taxon>Diaporthales</taxon>
        <taxon>Diaporthaceae</taxon>
        <taxon>Diaporthe</taxon>
    </lineage>
</organism>
<gene>
    <name evidence="4" type="ORF">UCDDA912_g02624</name>
</gene>
<evidence type="ECO:0000313" key="4">
    <source>
        <dbReference type="EMBL" id="KKY37404.1"/>
    </source>
</evidence>
<evidence type="ECO:0000313" key="5">
    <source>
        <dbReference type="Proteomes" id="UP000034680"/>
    </source>
</evidence>
<dbReference type="EMBL" id="LCUC01000088">
    <property type="protein sequence ID" value="KKY37404.1"/>
    <property type="molecule type" value="Genomic_DNA"/>
</dbReference>